<accession>A0A6N8SQY4</accession>
<sequence>MLQTMEQRAAKVCAPFIISHPVRLLALLGLCAAYIQGSVMKLFDFGGAIAEMEHFGLTPAAPFAAGVIFFELVCSAMVLSGFCRWIGALALSAFTLAATFIALRFWEMPSGMPRMMATNAFFEHLGLAGAFLLVAWYDLHRWKTAPREDWT</sequence>
<feature type="transmembrane region" description="Helical" evidence="5">
    <location>
        <begin position="86"/>
        <end position="106"/>
    </location>
</feature>
<reference evidence="6 7" key="1">
    <citation type="submission" date="2019-12" db="EMBL/GenBank/DDBJ databases">
        <title>Shinella kummerowiae sp. nov., a symbiotic bacterium isolated from root nodules of the herbal legume Kummerowia stipulacea.</title>
        <authorList>
            <person name="Gao J."/>
        </authorList>
    </citation>
    <scope>NUCLEOTIDE SEQUENCE [LARGE SCALE GENOMIC DNA]</scope>
    <source>
        <strain evidence="6 7">CCBAU 25048</strain>
    </source>
</reference>
<feature type="transmembrane region" description="Helical" evidence="5">
    <location>
        <begin position="55"/>
        <end position="79"/>
    </location>
</feature>
<keyword evidence="3 5" id="KW-1133">Transmembrane helix</keyword>
<gene>
    <name evidence="6" type="ORF">GR138_29630</name>
</gene>
<dbReference type="EMBL" id="WUMK01000020">
    <property type="protein sequence ID" value="MXN49360.1"/>
    <property type="molecule type" value="Genomic_DNA"/>
</dbReference>
<dbReference type="AlphaFoldDB" id="A0A6N8SQY4"/>
<dbReference type="GO" id="GO:0016020">
    <property type="term" value="C:membrane"/>
    <property type="evidence" value="ECO:0007669"/>
    <property type="project" value="UniProtKB-SubCell"/>
</dbReference>
<keyword evidence="2 5" id="KW-0812">Transmembrane</keyword>
<evidence type="ECO:0000256" key="4">
    <source>
        <dbReference type="ARBA" id="ARBA00023136"/>
    </source>
</evidence>
<keyword evidence="7" id="KW-1185">Reference proteome</keyword>
<name>A0A6N8SQY4_9HYPH</name>
<dbReference type="OrthoDB" id="7064507at2"/>
<evidence type="ECO:0000256" key="5">
    <source>
        <dbReference type="SAM" id="Phobius"/>
    </source>
</evidence>
<organism evidence="6 7">
    <name type="scientific">Shinella kummerowiae</name>
    <dbReference type="NCBI Taxonomy" id="417745"/>
    <lineage>
        <taxon>Bacteria</taxon>
        <taxon>Pseudomonadati</taxon>
        <taxon>Pseudomonadota</taxon>
        <taxon>Alphaproteobacteria</taxon>
        <taxon>Hyphomicrobiales</taxon>
        <taxon>Rhizobiaceae</taxon>
        <taxon>Shinella</taxon>
    </lineage>
</organism>
<feature type="transmembrane region" description="Helical" evidence="5">
    <location>
        <begin position="118"/>
        <end position="137"/>
    </location>
</feature>
<comment type="caution">
    <text evidence="6">The sequence shown here is derived from an EMBL/GenBank/DDBJ whole genome shotgun (WGS) entry which is preliminary data.</text>
</comment>
<dbReference type="Proteomes" id="UP000435802">
    <property type="component" value="Unassembled WGS sequence"/>
</dbReference>
<dbReference type="InterPro" id="IPR032808">
    <property type="entry name" value="DoxX"/>
</dbReference>
<feature type="transmembrane region" description="Helical" evidence="5">
    <location>
        <begin position="12"/>
        <end position="35"/>
    </location>
</feature>
<evidence type="ECO:0000313" key="6">
    <source>
        <dbReference type="EMBL" id="MXN49360.1"/>
    </source>
</evidence>
<comment type="subcellular location">
    <subcellularLocation>
        <location evidence="1">Membrane</location>
        <topology evidence="1">Multi-pass membrane protein</topology>
    </subcellularLocation>
</comment>
<keyword evidence="4 5" id="KW-0472">Membrane</keyword>
<proteinExistence type="predicted"/>
<dbReference type="Pfam" id="PF07681">
    <property type="entry name" value="DoxX"/>
    <property type="match status" value="1"/>
</dbReference>
<evidence type="ECO:0000256" key="2">
    <source>
        <dbReference type="ARBA" id="ARBA00022692"/>
    </source>
</evidence>
<evidence type="ECO:0000256" key="1">
    <source>
        <dbReference type="ARBA" id="ARBA00004141"/>
    </source>
</evidence>
<evidence type="ECO:0000313" key="7">
    <source>
        <dbReference type="Proteomes" id="UP000435802"/>
    </source>
</evidence>
<evidence type="ECO:0000256" key="3">
    <source>
        <dbReference type="ARBA" id="ARBA00022989"/>
    </source>
</evidence>
<protein>
    <submittedName>
        <fullName evidence="6">DoxX family membrane protein</fullName>
    </submittedName>
</protein>